<dbReference type="InterPro" id="IPR004582">
    <property type="entry name" value="Checkpoint_prot_Rad17_Rad24"/>
</dbReference>
<dbReference type="OrthoDB" id="10265971at2759"/>
<dbReference type="InterPro" id="IPR027417">
    <property type="entry name" value="P-loop_NTPase"/>
</dbReference>
<dbReference type="eggNOG" id="KOG1970">
    <property type="taxonomic scope" value="Eukaryota"/>
</dbReference>
<sequence length="520" mass="58638">MRQTSLTSIRRERKRKLHSVLSPLRKRNPKIKSHSIPLRAKGNSNDSFDGISDDDKKPSPNLIRTVHHESELWTDKFAPQLSVDLAVHKAKVTAVRNWMKEDHSSSRLLVLSGPSGCGKSTCVEVLARELNASLIEWSNPSLDAGAVDDVNGRNDKASVWKKFGQFMATCETYPELPLSAPIRGIASSRFHMSKKFVYLDELPMLSNRNGTIDTFRSLLLTALQSRGCNSIILNITETQYFMAEDADWQDQYTAYRLLGDDILKDPSVTHITFNPIASSFMRKALMRVMRLQTQVKQSAAQTSQVISQIIEGNEGDLRSAINNLQYVFTCRAAVSSKSSRDFGLGLFHAVGKVIWNKREGDDEATEIDNERWTPLTATEAVAKRPSMVDIADVVHTSGATGSIFRQAIFDNYASSCTNVNYVSEVCDCLSLADCLVPAYPVNFVAEELAAWYAVQATLIHLPTPVPRRWRQLQFRPQLPQEEKTRFRDYFSIYSNERRLEDADTVSMYEEPDDPIEDLEE</sequence>
<dbReference type="GO" id="GO:0003682">
    <property type="term" value="F:chromatin binding"/>
    <property type="evidence" value="ECO:0000318"/>
    <property type="project" value="GO_Central"/>
</dbReference>
<evidence type="ECO:0000256" key="6">
    <source>
        <dbReference type="ARBA" id="ARBA00023242"/>
    </source>
</evidence>
<dbReference type="VEuPathDB" id="FungiDB:SJAG_02563"/>
<comment type="subcellular location">
    <subcellularLocation>
        <location evidence="1">Nucleus</location>
    </subcellularLocation>
</comment>
<evidence type="ECO:0000256" key="4">
    <source>
        <dbReference type="ARBA" id="ARBA00022763"/>
    </source>
</evidence>
<organism evidence="10 12">
    <name type="scientific">Schizosaccharomyces japonicus (strain yFS275 / FY16936)</name>
    <name type="common">Fission yeast</name>
    <dbReference type="NCBI Taxonomy" id="402676"/>
    <lineage>
        <taxon>Eukaryota</taxon>
        <taxon>Fungi</taxon>
        <taxon>Dikarya</taxon>
        <taxon>Ascomycota</taxon>
        <taxon>Taphrinomycotina</taxon>
        <taxon>Schizosaccharomycetes</taxon>
        <taxon>Schizosaccharomycetales</taxon>
        <taxon>Schizosaccharomycetaceae</taxon>
        <taxon>Schizosaccharomyces</taxon>
    </lineage>
</organism>
<name>B6K0K7_SCHJY</name>
<evidence type="ECO:0000256" key="8">
    <source>
        <dbReference type="SAM" id="MobiDB-lite"/>
    </source>
</evidence>
<evidence type="ECO:0000256" key="5">
    <source>
        <dbReference type="ARBA" id="ARBA00022840"/>
    </source>
</evidence>
<dbReference type="GO" id="GO:0005524">
    <property type="term" value="F:ATP binding"/>
    <property type="evidence" value="ECO:0007669"/>
    <property type="project" value="UniProtKB-KW"/>
</dbReference>
<keyword evidence="3" id="KW-0547">Nucleotide-binding</keyword>
<dbReference type="AlphaFoldDB" id="B6K0K7"/>
<dbReference type="GO" id="GO:0006281">
    <property type="term" value="P:DNA repair"/>
    <property type="evidence" value="ECO:0000318"/>
    <property type="project" value="GO_Central"/>
</dbReference>
<evidence type="ECO:0000313" key="12">
    <source>
        <dbReference type="Proteomes" id="UP000001744"/>
    </source>
</evidence>
<dbReference type="PANTHER" id="PTHR12172:SF0">
    <property type="entry name" value="CELL CYCLE CHECKPOINT PROTEIN RAD17"/>
    <property type="match status" value="1"/>
</dbReference>
<dbReference type="Pfam" id="PF03215">
    <property type="entry name" value="Rad17"/>
    <property type="match status" value="1"/>
</dbReference>
<evidence type="ECO:0000313" key="10">
    <source>
        <dbReference type="EMBL" id="EEB07478.1"/>
    </source>
</evidence>
<accession>B6K0K7</accession>
<dbReference type="SUPFAM" id="SSF52540">
    <property type="entry name" value="P-loop containing nucleoside triphosphate hydrolases"/>
    <property type="match status" value="1"/>
</dbReference>
<dbReference type="InterPro" id="IPR057927">
    <property type="entry name" value="RAD24-like_helical"/>
</dbReference>
<reference evidence="10 12" key="1">
    <citation type="journal article" date="2011" name="Science">
        <title>Comparative functional genomics of the fission yeasts.</title>
        <authorList>
            <person name="Rhind N."/>
            <person name="Chen Z."/>
            <person name="Yassour M."/>
            <person name="Thompson D.A."/>
            <person name="Haas B.J."/>
            <person name="Habib N."/>
            <person name="Wapinski I."/>
            <person name="Roy S."/>
            <person name="Lin M.F."/>
            <person name="Heiman D.I."/>
            <person name="Young S.K."/>
            <person name="Furuya K."/>
            <person name="Guo Y."/>
            <person name="Pidoux A."/>
            <person name="Chen H.M."/>
            <person name="Robbertse B."/>
            <person name="Goldberg J.M."/>
            <person name="Aoki K."/>
            <person name="Bayne E.H."/>
            <person name="Berlin A.M."/>
            <person name="Desjardins C.A."/>
            <person name="Dobbs E."/>
            <person name="Dukaj L."/>
            <person name="Fan L."/>
            <person name="FitzGerald M.G."/>
            <person name="French C."/>
            <person name="Gujja S."/>
            <person name="Hansen K."/>
            <person name="Keifenheim D."/>
            <person name="Levin J.Z."/>
            <person name="Mosher R.A."/>
            <person name="Mueller C.A."/>
            <person name="Pfiffner J."/>
            <person name="Priest M."/>
            <person name="Russ C."/>
            <person name="Smialowska A."/>
            <person name="Swoboda P."/>
            <person name="Sykes S.M."/>
            <person name="Vaughn M."/>
            <person name="Vengrova S."/>
            <person name="Yoder R."/>
            <person name="Zeng Q."/>
            <person name="Allshire R."/>
            <person name="Baulcombe D."/>
            <person name="Birren B.W."/>
            <person name="Brown W."/>
            <person name="Ekwall K."/>
            <person name="Kellis M."/>
            <person name="Leatherwood J."/>
            <person name="Levin H."/>
            <person name="Margalit H."/>
            <person name="Martienssen R."/>
            <person name="Nieduszynski C.A."/>
            <person name="Spatafora J.W."/>
            <person name="Friedman N."/>
            <person name="Dalgaard J.Z."/>
            <person name="Baumann P."/>
            <person name="Niki H."/>
            <person name="Regev A."/>
            <person name="Nusbaum C."/>
        </authorList>
    </citation>
    <scope>NUCLEOTIDE SEQUENCE [LARGE SCALE GENOMIC DNA]</scope>
    <source>
        <strain evidence="12">yFS275 / FY16936</strain>
    </source>
</reference>
<dbReference type="Gene3D" id="3.40.50.300">
    <property type="entry name" value="P-loop containing nucleotide triphosphate hydrolases"/>
    <property type="match status" value="1"/>
</dbReference>
<evidence type="ECO:0000256" key="1">
    <source>
        <dbReference type="ARBA" id="ARBA00004123"/>
    </source>
</evidence>
<dbReference type="EMBL" id="KE651166">
    <property type="protein sequence ID" value="EEB07478.1"/>
    <property type="molecule type" value="Genomic_DNA"/>
</dbReference>
<keyword evidence="4" id="KW-0227">DNA damage</keyword>
<evidence type="ECO:0000256" key="3">
    <source>
        <dbReference type="ARBA" id="ARBA00022741"/>
    </source>
</evidence>
<dbReference type="Proteomes" id="UP000001744">
    <property type="component" value="Unassembled WGS sequence"/>
</dbReference>
<dbReference type="GO" id="GO:0140445">
    <property type="term" value="C:chromosome, telomeric repeat region"/>
    <property type="evidence" value="ECO:0007669"/>
    <property type="project" value="EnsemblFungi"/>
</dbReference>
<comment type="similarity">
    <text evidence="2">Belongs to the rad17/RAD24 family.</text>
</comment>
<dbReference type="GO" id="GO:0007095">
    <property type="term" value="P:mitotic G2 DNA damage checkpoint signaling"/>
    <property type="evidence" value="ECO:0007669"/>
    <property type="project" value="EnsemblFungi"/>
</dbReference>
<evidence type="ECO:0000259" key="9">
    <source>
        <dbReference type="Pfam" id="PF25812"/>
    </source>
</evidence>
<dbReference type="OMA" id="ECDALMD"/>
<dbReference type="Pfam" id="PF25812">
    <property type="entry name" value="RAD24_helical"/>
    <property type="match status" value="1"/>
</dbReference>
<dbReference type="RefSeq" id="XP_002173771.1">
    <property type="nucleotide sequence ID" value="XM_002173735.2"/>
</dbReference>
<feature type="region of interest" description="Disordered" evidence="8">
    <location>
        <begin position="22"/>
        <end position="60"/>
    </location>
</feature>
<keyword evidence="7" id="KW-0131">Cell cycle</keyword>
<feature type="domain" description="Checkpoint protein RAD24-like helical bundle" evidence="9">
    <location>
        <begin position="344"/>
        <end position="437"/>
    </location>
</feature>
<evidence type="ECO:0000256" key="2">
    <source>
        <dbReference type="ARBA" id="ARBA00006168"/>
    </source>
</evidence>
<proteinExistence type="inferred from homology"/>
<dbReference type="GeneID" id="7051191"/>
<dbReference type="GO" id="GO:0005634">
    <property type="term" value="C:nucleus"/>
    <property type="evidence" value="ECO:0007669"/>
    <property type="project" value="UniProtKB-SubCell"/>
</dbReference>
<evidence type="ECO:0000256" key="7">
    <source>
        <dbReference type="ARBA" id="ARBA00023306"/>
    </source>
</evidence>
<protein>
    <submittedName>
        <fullName evidence="10">RFC like checkpoint protein Rad17</fullName>
    </submittedName>
</protein>
<dbReference type="JaponicusDB" id="SJAG_02563">
    <property type="gene designation" value="rad17"/>
</dbReference>
<dbReference type="GO" id="GO:0000785">
    <property type="term" value="C:chromatin"/>
    <property type="evidence" value="ECO:0007669"/>
    <property type="project" value="EnsemblFungi"/>
</dbReference>
<keyword evidence="5" id="KW-0067">ATP-binding</keyword>
<keyword evidence="12" id="KW-1185">Reference proteome</keyword>
<dbReference type="HOGENOM" id="CLU_450679_0_0_1"/>
<keyword evidence="6" id="KW-0539">Nucleus</keyword>
<dbReference type="GO" id="GO:0000077">
    <property type="term" value="P:DNA damage checkpoint signaling"/>
    <property type="evidence" value="ECO:0000318"/>
    <property type="project" value="GO_Central"/>
</dbReference>
<dbReference type="PANTHER" id="PTHR12172">
    <property type="entry name" value="CELL CYCLE CHECKPOINT PROTEIN RAD17"/>
    <property type="match status" value="1"/>
</dbReference>
<dbReference type="GO" id="GO:0031573">
    <property type="term" value="P:mitotic intra-S DNA damage checkpoint signaling"/>
    <property type="evidence" value="ECO:0007669"/>
    <property type="project" value="EnsemblFungi"/>
</dbReference>
<dbReference type="GO" id="GO:0000723">
    <property type="term" value="P:telomere maintenance"/>
    <property type="evidence" value="ECO:0007669"/>
    <property type="project" value="EnsemblFungi"/>
</dbReference>
<feature type="compositionally biased region" description="Basic residues" evidence="8">
    <location>
        <begin position="22"/>
        <end position="33"/>
    </location>
</feature>
<evidence type="ECO:0000313" key="11">
    <source>
        <dbReference type="JaponicusDB" id="SJAG_02563"/>
    </source>
</evidence>
<gene>
    <name evidence="11" type="primary">rad17</name>
    <name evidence="10" type="ORF">SJAG_02563</name>
</gene>
<dbReference type="STRING" id="402676.B6K0K7"/>
<dbReference type="GO" id="GO:0033314">
    <property type="term" value="P:mitotic DNA replication checkpoint signaling"/>
    <property type="evidence" value="ECO:0000318"/>
    <property type="project" value="GO_Central"/>
</dbReference>